<feature type="binding site" evidence="4">
    <location>
        <position position="143"/>
    </location>
    <ligand>
        <name>(3S)-3-hydroxy-3-methylglutaryl-CoA</name>
        <dbReference type="ChEBI" id="CHEBI:43074"/>
    </ligand>
</feature>
<protein>
    <submittedName>
        <fullName evidence="7">Hydroxymethylglutaryl-CoA synthase</fullName>
    </submittedName>
</protein>
<evidence type="ECO:0000256" key="4">
    <source>
        <dbReference type="PIRSR" id="PIRSR611554-2"/>
    </source>
</evidence>
<evidence type="ECO:0000259" key="5">
    <source>
        <dbReference type="Pfam" id="PF01154"/>
    </source>
</evidence>
<dbReference type="Gene3D" id="3.40.47.10">
    <property type="match status" value="2"/>
</dbReference>
<evidence type="ECO:0000256" key="3">
    <source>
        <dbReference type="PIRSR" id="PIRSR611554-1"/>
    </source>
</evidence>
<feature type="active site" description="Proton donor/acceptor" evidence="3">
    <location>
        <position position="233"/>
    </location>
</feature>
<dbReference type="Proteomes" id="UP000070422">
    <property type="component" value="Unassembled WGS sequence"/>
</dbReference>
<dbReference type="OrthoDB" id="9769523at2"/>
<dbReference type="EMBL" id="LSCQ01000028">
    <property type="protein sequence ID" value="KXB37274.1"/>
    <property type="molecule type" value="Genomic_DNA"/>
</dbReference>
<dbReference type="SUPFAM" id="SSF53901">
    <property type="entry name" value="Thiolase-like"/>
    <property type="match status" value="2"/>
</dbReference>
<dbReference type="InterPro" id="IPR016039">
    <property type="entry name" value="Thiolase-like"/>
</dbReference>
<reference evidence="7 8" key="1">
    <citation type="submission" date="2016-01" db="EMBL/GenBank/DDBJ databases">
        <authorList>
            <person name="Oliw E.H."/>
        </authorList>
    </citation>
    <scope>NUCLEOTIDE SEQUENCE [LARGE SCALE GENOMIC DNA]</scope>
    <source>
        <strain evidence="7 8">KA00635</strain>
    </source>
</reference>
<evidence type="ECO:0000256" key="1">
    <source>
        <dbReference type="ARBA" id="ARBA00007061"/>
    </source>
</evidence>
<dbReference type="AlphaFoldDB" id="A0A133Y267"/>
<dbReference type="CDD" id="cd00827">
    <property type="entry name" value="init_cond_enzymes"/>
    <property type="match status" value="1"/>
</dbReference>
<proteinExistence type="inferred from homology"/>
<dbReference type="InterPro" id="IPR013528">
    <property type="entry name" value="HMG_CoA_synth_N"/>
</dbReference>
<dbReference type="PATRIC" id="fig|87541.4.peg.629"/>
<dbReference type="Pfam" id="PF08540">
    <property type="entry name" value="HMG_CoA_synt_C"/>
    <property type="match status" value="1"/>
</dbReference>
<feature type="binding site" evidence="4">
    <location>
        <position position="275"/>
    </location>
    <ligand>
        <name>(3S)-3-hydroxy-3-methylglutaryl-CoA</name>
        <dbReference type="ChEBI" id="CHEBI:43074"/>
    </ligand>
</feature>
<dbReference type="PANTHER" id="PTHR43323:SF2">
    <property type="entry name" value="HYDROXYMETHYLGLUTARYL-COA SYNTHASE"/>
    <property type="match status" value="1"/>
</dbReference>
<keyword evidence="2" id="KW-0808">Transferase</keyword>
<evidence type="ECO:0000256" key="2">
    <source>
        <dbReference type="ARBA" id="ARBA00022679"/>
    </source>
</evidence>
<feature type="domain" description="Hydroxymethylglutaryl-coenzyme A synthase C-terminal" evidence="6">
    <location>
        <begin position="248"/>
        <end position="352"/>
    </location>
</feature>
<feature type="domain" description="Hydroxymethylglutaryl-coenzyme A synthase N-terminal" evidence="5">
    <location>
        <begin position="2"/>
        <end position="164"/>
    </location>
</feature>
<dbReference type="Pfam" id="PF01154">
    <property type="entry name" value="HMG_CoA_synt_N"/>
    <property type="match status" value="1"/>
</dbReference>
<dbReference type="GO" id="GO:0004421">
    <property type="term" value="F:hydroxymethylglutaryl-CoA synthase activity"/>
    <property type="evidence" value="ECO:0007669"/>
    <property type="project" value="InterPro"/>
</dbReference>
<sequence length="387" mass="43794">MQVGIDRFNFYVPKYYIDLKDLAKARGEDPNKYLIGLGQEEQAVPPLSQDTISLALNAAYPLITEEDRQVIDLVILATETSVDQSKAGAILLHDGLNIQAKARCIEMKEACYSGTFALRTAVEHVTLHPNSKALVVCSDIARYGLKTSGEVTQGAGAVAMIIAAQPSIAVVKDDATYYSVNVNDFWRPNYTRNACVDGHYSNDRYLKALEETWTDYRQTHSRDLKEFKAFCFHLPYTKMGKKGLNQLTKDIAEEDKATYYEYYEASRLYNKRVGNIYTGSLYLSFFSLLENGKNLQAQDKIGMYSYGSGAVGEFYSLELVEGFENYLQSTAHANLLNGRQKLSIAEYENFFEEGLVEDGSLQNISPHRDEDVFRLDKLEGHCRYYRK</sequence>
<dbReference type="PANTHER" id="PTHR43323">
    <property type="entry name" value="3-HYDROXY-3-METHYLGLUTARYL COENZYME A SYNTHASE"/>
    <property type="match status" value="1"/>
</dbReference>
<dbReference type="STRING" id="87541.AWM71_01805"/>
<organism evidence="7 8">
    <name type="scientific">Aerococcus christensenii</name>
    <dbReference type="NCBI Taxonomy" id="87541"/>
    <lineage>
        <taxon>Bacteria</taxon>
        <taxon>Bacillati</taxon>
        <taxon>Bacillota</taxon>
        <taxon>Bacilli</taxon>
        <taxon>Lactobacillales</taxon>
        <taxon>Aerococcaceae</taxon>
        <taxon>Aerococcus</taxon>
    </lineage>
</organism>
<comment type="similarity">
    <text evidence="1">Belongs to the thiolase-like superfamily. HMG-CoA synthase family.</text>
</comment>
<feature type="binding site" evidence="4">
    <location>
        <position position="242"/>
    </location>
    <ligand>
        <name>(3S)-3-hydroxy-3-methylglutaryl-CoA</name>
        <dbReference type="ChEBI" id="CHEBI:43074"/>
    </ligand>
</feature>
<feature type="binding site" evidence="4">
    <location>
        <position position="29"/>
    </location>
    <ligand>
        <name>(3S)-3-hydroxy-3-methylglutaryl-CoA</name>
        <dbReference type="ChEBI" id="CHEBI:43074"/>
    </ligand>
</feature>
<dbReference type="RefSeq" id="WP_060936648.1">
    <property type="nucleotide sequence ID" value="NZ_KQ959297.1"/>
</dbReference>
<evidence type="ECO:0000313" key="8">
    <source>
        <dbReference type="Proteomes" id="UP000070422"/>
    </source>
</evidence>
<feature type="active site" description="Acyl-thioester intermediate" evidence="3">
    <location>
        <position position="111"/>
    </location>
</feature>
<dbReference type="InterPro" id="IPR013746">
    <property type="entry name" value="HMG_CoA_synt_C_dom"/>
</dbReference>
<evidence type="ECO:0000313" key="7">
    <source>
        <dbReference type="EMBL" id="KXB37274.1"/>
    </source>
</evidence>
<dbReference type="GO" id="GO:0006084">
    <property type="term" value="P:acetyl-CoA metabolic process"/>
    <property type="evidence" value="ECO:0007669"/>
    <property type="project" value="InterPro"/>
</dbReference>
<evidence type="ECO:0000259" key="6">
    <source>
        <dbReference type="Pfam" id="PF08540"/>
    </source>
</evidence>
<comment type="caution">
    <text evidence="7">The sequence shown here is derived from an EMBL/GenBank/DDBJ whole genome shotgun (WGS) entry which is preliminary data.</text>
</comment>
<feature type="active site" description="Proton donor/acceptor" evidence="3">
    <location>
        <position position="79"/>
    </location>
</feature>
<name>A0A133Y267_9LACT</name>
<dbReference type="NCBIfam" id="TIGR01835">
    <property type="entry name" value="HMG-CoA-S_prok"/>
    <property type="match status" value="1"/>
</dbReference>
<dbReference type="InterPro" id="IPR011554">
    <property type="entry name" value="HMG_CoA_synthase_prok"/>
</dbReference>
<accession>A0A133Y267</accession>
<gene>
    <name evidence="7" type="ORF">HMPREF3187_00629</name>
</gene>